<evidence type="ECO:0000313" key="1">
    <source>
        <dbReference type="EMBL" id="JAD66656.1"/>
    </source>
</evidence>
<accession>A0A0A9BTN5</accession>
<sequence>MVTIISPNSNRKTIGPYHKKTMIACVERSRKVIWDECGISSIPQQ</sequence>
<protein>
    <submittedName>
        <fullName evidence="1">Uncharacterized protein</fullName>
    </submittedName>
</protein>
<dbReference type="EMBL" id="GBRH01231239">
    <property type="protein sequence ID" value="JAD66656.1"/>
    <property type="molecule type" value="Transcribed_RNA"/>
</dbReference>
<organism evidence="1">
    <name type="scientific">Arundo donax</name>
    <name type="common">Giant reed</name>
    <name type="synonym">Donax arundinaceus</name>
    <dbReference type="NCBI Taxonomy" id="35708"/>
    <lineage>
        <taxon>Eukaryota</taxon>
        <taxon>Viridiplantae</taxon>
        <taxon>Streptophyta</taxon>
        <taxon>Embryophyta</taxon>
        <taxon>Tracheophyta</taxon>
        <taxon>Spermatophyta</taxon>
        <taxon>Magnoliopsida</taxon>
        <taxon>Liliopsida</taxon>
        <taxon>Poales</taxon>
        <taxon>Poaceae</taxon>
        <taxon>PACMAD clade</taxon>
        <taxon>Arundinoideae</taxon>
        <taxon>Arundineae</taxon>
        <taxon>Arundo</taxon>
    </lineage>
</organism>
<proteinExistence type="predicted"/>
<reference evidence="1" key="1">
    <citation type="submission" date="2014-09" db="EMBL/GenBank/DDBJ databases">
        <authorList>
            <person name="Magalhaes I.L.F."/>
            <person name="Oliveira U."/>
            <person name="Santos F.R."/>
            <person name="Vidigal T.H.D.A."/>
            <person name="Brescovit A.D."/>
            <person name="Santos A.J."/>
        </authorList>
    </citation>
    <scope>NUCLEOTIDE SEQUENCE</scope>
    <source>
        <tissue evidence="1">Shoot tissue taken approximately 20 cm above the soil surface</tissue>
    </source>
</reference>
<dbReference type="AlphaFoldDB" id="A0A0A9BTN5"/>
<reference evidence="1" key="2">
    <citation type="journal article" date="2015" name="Data Brief">
        <title>Shoot transcriptome of the giant reed, Arundo donax.</title>
        <authorList>
            <person name="Barrero R.A."/>
            <person name="Guerrero F.D."/>
            <person name="Moolhuijzen P."/>
            <person name="Goolsby J.A."/>
            <person name="Tidwell J."/>
            <person name="Bellgard S.E."/>
            <person name="Bellgard M.I."/>
        </authorList>
    </citation>
    <scope>NUCLEOTIDE SEQUENCE</scope>
    <source>
        <tissue evidence="1">Shoot tissue taken approximately 20 cm above the soil surface</tissue>
    </source>
</reference>
<name>A0A0A9BTN5_ARUDO</name>